<gene>
    <name evidence="2" type="ORF">AN908_22960</name>
    <name evidence="3" type="ORF">AN912_21280</name>
</gene>
<protein>
    <submittedName>
        <fullName evidence="2">Uncharacterized protein</fullName>
    </submittedName>
</protein>
<comment type="caution">
    <text evidence="2">The sequence shown here is derived from an EMBL/GenBank/DDBJ whole genome shotgun (WGS) entry which is preliminary data.</text>
</comment>
<keyword evidence="1" id="KW-0812">Transmembrane</keyword>
<sequence length="112" mass="12477">MWYLAVHMRGEKVGIPIFFVGVVLVLIPAAATVNLTHDCNAWIKDGTRRCRNTRKGLMIRCQHHQGQFVINPDVIALITGFITAVNGILAWQILQHASAIHLLPSPLISMQQ</sequence>
<organism evidence="2 4">
    <name type="scientific">Mycobacteroides immunogenum</name>
    <dbReference type="NCBI Taxonomy" id="83262"/>
    <lineage>
        <taxon>Bacteria</taxon>
        <taxon>Bacillati</taxon>
        <taxon>Actinomycetota</taxon>
        <taxon>Actinomycetes</taxon>
        <taxon>Mycobacteriales</taxon>
        <taxon>Mycobacteriaceae</taxon>
        <taxon>Mycobacteroides</taxon>
    </lineage>
</organism>
<feature type="transmembrane region" description="Helical" evidence="1">
    <location>
        <begin position="12"/>
        <end position="31"/>
    </location>
</feature>
<dbReference type="KEGG" id="miz:BAB75_10190"/>
<proteinExistence type="predicted"/>
<keyword evidence="1" id="KW-0472">Membrane</keyword>
<dbReference type="Proteomes" id="UP000037962">
    <property type="component" value="Unassembled WGS sequence"/>
</dbReference>
<keyword evidence="5" id="KW-1185">Reference proteome</keyword>
<name>A0A7V8LL71_9MYCO</name>
<evidence type="ECO:0000313" key="4">
    <source>
        <dbReference type="Proteomes" id="UP000037843"/>
    </source>
</evidence>
<dbReference type="AlphaFoldDB" id="A0A7V8LL71"/>
<keyword evidence="1" id="KW-1133">Transmembrane helix</keyword>
<dbReference type="Proteomes" id="UP000037843">
    <property type="component" value="Unassembled WGS sequence"/>
</dbReference>
<evidence type="ECO:0000313" key="3">
    <source>
        <dbReference type="EMBL" id="KPG28930.1"/>
    </source>
</evidence>
<accession>A0A7V8LL71</accession>
<dbReference type="EMBL" id="LJFO01000015">
    <property type="protein sequence ID" value="KPG05299.1"/>
    <property type="molecule type" value="Genomic_DNA"/>
</dbReference>
<dbReference type="EMBL" id="LJFS01000032">
    <property type="protein sequence ID" value="KPG28930.1"/>
    <property type="molecule type" value="Genomic_DNA"/>
</dbReference>
<evidence type="ECO:0000313" key="2">
    <source>
        <dbReference type="EMBL" id="KPG05299.1"/>
    </source>
</evidence>
<reference evidence="4 5" key="1">
    <citation type="submission" date="2015-09" db="EMBL/GenBank/DDBJ databases">
        <title>Genome Sequences of Mycobacterium immunogenum Isolates, Recuperated from a Chloraminated Drinking Water Distribution System Simulator Subjected to Episodes of Nitrification.</title>
        <authorList>
            <person name="Gomez-Alvarez V."/>
            <person name="Revetta R.P."/>
        </authorList>
    </citation>
    <scope>NUCLEOTIDE SEQUENCE [LARGE SCALE GENOMIC DNA]</scope>
    <source>
        <strain evidence="2 4">H008</strain>
        <strain evidence="3 5">H076</strain>
    </source>
</reference>
<feature type="transmembrane region" description="Helical" evidence="1">
    <location>
        <begin position="74"/>
        <end position="94"/>
    </location>
</feature>
<evidence type="ECO:0000256" key="1">
    <source>
        <dbReference type="SAM" id="Phobius"/>
    </source>
</evidence>
<evidence type="ECO:0000313" key="5">
    <source>
        <dbReference type="Proteomes" id="UP000037962"/>
    </source>
</evidence>